<evidence type="ECO:0000256" key="5">
    <source>
        <dbReference type="ARBA" id="ARBA00022692"/>
    </source>
</evidence>
<dbReference type="PANTHER" id="PTHR23522:SF10">
    <property type="entry name" value="3-PHENYLPROPIONIC ACID TRANSPORTER-RELATED"/>
    <property type="match status" value="1"/>
</dbReference>
<feature type="transmembrane region" description="Helical" evidence="8">
    <location>
        <begin position="120"/>
        <end position="138"/>
    </location>
</feature>
<name>A0A6S6T5A5_9BACT</name>
<evidence type="ECO:0000256" key="1">
    <source>
        <dbReference type="ARBA" id="ARBA00004429"/>
    </source>
</evidence>
<dbReference type="InterPro" id="IPR026032">
    <property type="entry name" value="HcaT-like"/>
</dbReference>
<dbReference type="PANTHER" id="PTHR23522">
    <property type="entry name" value="BLL5896 PROTEIN"/>
    <property type="match status" value="1"/>
</dbReference>
<accession>A0A6S6T5A5</accession>
<dbReference type="InterPro" id="IPR024989">
    <property type="entry name" value="MFS_assoc_dom"/>
</dbReference>
<keyword evidence="5 8" id="KW-0812">Transmembrane</keyword>
<evidence type="ECO:0000256" key="3">
    <source>
        <dbReference type="ARBA" id="ARBA00022475"/>
    </source>
</evidence>
<feature type="transmembrane region" description="Helical" evidence="8">
    <location>
        <begin position="338"/>
        <end position="356"/>
    </location>
</feature>
<gene>
    <name evidence="10" type="ORF">HELGO_WM21160</name>
</gene>
<evidence type="ECO:0000259" key="9">
    <source>
        <dbReference type="Pfam" id="PF12832"/>
    </source>
</evidence>
<feature type="transmembrane region" description="Helical" evidence="8">
    <location>
        <begin position="284"/>
        <end position="305"/>
    </location>
</feature>
<feature type="transmembrane region" description="Helical" evidence="8">
    <location>
        <begin position="191"/>
        <end position="213"/>
    </location>
</feature>
<evidence type="ECO:0000256" key="2">
    <source>
        <dbReference type="ARBA" id="ARBA00022448"/>
    </source>
</evidence>
<proteinExistence type="predicted"/>
<evidence type="ECO:0000313" key="10">
    <source>
        <dbReference type="EMBL" id="CAA6813994.1"/>
    </source>
</evidence>
<evidence type="ECO:0000256" key="8">
    <source>
        <dbReference type="SAM" id="Phobius"/>
    </source>
</evidence>
<dbReference type="EMBL" id="CACVAX010000040">
    <property type="protein sequence ID" value="CAA6813994.1"/>
    <property type="molecule type" value="Genomic_DNA"/>
</dbReference>
<feature type="transmembrane region" description="Helical" evidence="8">
    <location>
        <begin position="225"/>
        <end position="242"/>
    </location>
</feature>
<sequence length="369" mass="42491">MHIFLSLFYFFYFSLVGIYVMFMPAALKGFAYNEFEVGIVYAVAPLMRFLLPFLFKYYFRLTAKIYLLALLFTFVASLLFLTTVNHFYFHLLSNALLGASMGITLPYVETIALQRLSKKMYGKIRLWGSVGFILIALWLGKVDASGIETIYYLGVTAFFTWVFGYFVLQFDEPTNTQEENNDKGFSLQRYWAFWLSIFLMQVAFGGFYTFFTIYETEQGLSKEVISYLWSFAVICEIIMLYFQGSLLQRNLLTILKVATGVTAFRWLLLYLYPSSLELTFFSQSLHAISFALYHTAAISYVFLLYTQKRLAQQFFLGISFGLGGGIGSLVAGYLYGEYLFLIEAIITLAALAMLMIHTRRKKYISSIKT</sequence>
<feature type="transmembrane region" description="Helical" evidence="8">
    <location>
        <begin position="87"/>
        <end position="108"/>
    </location>
</feature>
<dbReference type="AlphaFoldDB" id="A0A6S6T5A5"/>
<keyword evidence="4" id="KW-0997">Cell inner membrane</keyword>
<keyword evidence="6 8" id="KW-1133">Transmembrane helix</keyword>
<feature type="transmembrane region" description="Helical" evidence="8">
    <location>
        <begin position="314"/>
        <end position="332"/>
    </location>
</feature>
<feature type="domain" description="Major facilitator superfamily associated" evidence="9">
    <location>
        <begin position="3"/>
        <end position="336"/>
    </location>
</feature>
<evidence type="ECO:0000256" key="6">
    <source>
        <dbReference type="ARBA" id="ARBA00022989"/>
    </source>
</evidence>
<keyword evidence="2" id="KW-0813">Transport</keyword>
<feature type="transmembrane region" description="Helical" evidence="8">
    <location>
        <begin position="150"/>
        <end position="170"/>
    </location>
</feature>
<dbReference type="SUPFAM" id="SSF103473">
    <property type="entry name" value="MFS general substrate transporter"/>
    <property type="match status" value="1"/>
</dbReference>
<dbReference type="Pfam" id="PF12832">
    <property type="entry name" value="MFS_1_like"/>
    <property type="match status" value="1"/>
</dbReference>
<comment type="subcellular location">
    <subcellularLocation>
        <location evidence="1">Cell inner membrane</location>
        <topology evidence="1">Multi-pass membrane protein</topology>
    </subcellularLocation>
</comment>
<keyword evidence="7 8" id="KW-0472">Membrane</keyword>
<dbReference type="InterPro" id="IPR036259">
    <property type="entry name" value="MFS_trans_sf"/>
</dbReference>
<dbReference type="Gene3D" id="1.20.1250.20">
    <property type="entry name" value="MFS general substrate transporter like domains"/>
    <property type="match status" value="2"/>
</dbReference>
<dbReference type="GO" id="GO:0015528">
    <property type="term" value="F:lactose:proton symporter activity"/>
    <property type="evidence" value="ECO:0007669"/>
    <property type="project" value="TreeGrafter"/>
</dbReference>
<feature type="transmembrane region" description="Helical" evidence="8">
    <location>
        <begin position="39"/>
        <end position="58"/>
    </location>
</feature>
<protein>
    <submittedName>
        <fullName evidence="10">Probable 3-phenylpropionic acid transporter</fullName>
    </submittedName>
</protein>
<feature type="transmembrane region" description="Helical" evidence="8">
    <location>
        <begin position="65"/>
        <end position="81"/>
    </location>
</feature>
<organism evidence="10">
    <name type="scientific">uncultured Sulfurovum sp</name>
    <dbReference type="NCBI Taxonomy" id="269237"/>
    <lineage>
        <taxon>Bacteria</taxon>
        <taxon>Pseudomonadati</taxon>
        <taxon>Campylobacterota</taxon>
        <taxon>Epsilonproteobacteria</taxon>
        <taxon>Campylobacterales</taxon>
        <taxon>Sulfurovaceae</taxon>
        <taxon>Sulfurovum</taxon>
        <taxon>environmental samples</taxon>
    </lineage>
</organism>
<dbReference type="GO" id="GO:0030395">
    <property type="term" value="F:lactose binding"/>
    <property type="evidence" value="ECO:0007669"/>
    <property type="project" value="TreeGrafter"/>
</dbReference>
<evidence type="ECO:0000256" key="4">
    <source>
        <dbReference type="ARBA" id="ARBA00022519"/>
    </source>
</evidence>
<feature type="transmembrane region" description="Helical" evidence="8">
    <location>
        <begin position="7"/>
        <end position="27"/>
    </location>
</feature>
<keyword evidence="3" id="KW-1003">Cell membrane</keyword>
<dbReference type="GO" id="GO:0005886">
    <property type="term" value="C:plasma membrane"/>
    <property type="evidence" value="ECO:0007669"/>
    <property type="project" value="UniProtKB-SubCell"/>
</dbReference>
<feature type="transmembrane region" description="Helical" evidence="8">
    <location>
        <begin position="254"/>
        <end position="272"/>
    </location>
</feature>
<dbReference type="PIRSF" id="PIRSF004925">
    <property type="entry name" value="HcaT"/>
    <property type="match status" value="1"/>
</dbReference>
<evidence type="ECO:0000256" key="7">
    <source>
        <dbReference type="ARBA" id="ARBA00023136"/>
    </source>
</evidence>
<reference evidence="10" key="1">
    <citation type="submission" date="2020-01" db="EMBL/GenBank/DDBJ databases">
        <authorList>
            <person name="Meier V. D."/>
            <person name="Meier V D."/>
        </authorList>
    </citation>
    <scope>NUCLEOTIDE SEQUENCE</scope>
    <source>
        <strain evidence="10">HLG_WM_MAG_04</strain>
    </source>
</reference>